<protein>
    <recommendedName>
        <fullName evidence="3">MADS-box domain-containing protein</fullName>
    </recommendedName>
</protein>
<proteinExistence type="predicted"/>
<evidence type="ECO:0000313" key="1">
    <source>
        <dbReference type="EMBL" id="PNT18036.1"/>
    </source>
</evidence>
<dbReference type="AlphaFoldDB" id="A0A2K1YYD2"/>
<organism evidence="1 2">
    <name type="scientific">Populus trichocarpa</name>
    <name type="common">Western balsam poplar</name>
    <name type="synonym">Populus balsamifera subsp. trichocarpa</name>
    <dbReference type="NCBI Taxonomy" id="3694"/>
    <lineage>
        <taxon>Eukaryota</taxon>
        <taxon>Viridiplantae</taxon>
        <taxon>Streptophyta</taxon>
        <taxon>Embryophyta</taxon>
        <taxon>Tracheophyta</taxon>
        <taxon>Spermatophyta</taxon>
        <taxon>Magnoliopsida</taxon>
        <taxon>eudicotyledons</taxon>
        <taxon>Gunneridae</taxon>
        <taxon>Pentapetalae</taxon>
        <taxon>rosids</taxon>
        <taxon>fabids</taxon>
        <taxon>Malpighiales</taxon>
        <taxon>Salicaceae</taxon>
        <taxon>Saliceae</taxon>
        <taxon>Populus</taxon>
    </lineage>
</organism>
<evidence type="ECO:0000313" key="2">
    <source>
        <dbReference type="Proteomes" id="UP000006729"/>
    </source>
</evidence>
<gene>
    <name evidence="1" type="ORF">POPTR_010G220400</name>
</gene>
<evidence type="ECO:0008006" key="3">
    <source>
        <dbReference type="Google" id="ProtNLM"/>
    </source>
</evidence>
<name>A0A2K1YYD2_POPTR</name>
<keyword evidence="2" id="KW-1185">Reference proteome</keyword>
<dbReference type="Proteomes" id="UP000006729">
    <property type="component" value="Chromosome 10"/>
</dbReference>
<sequence>MIVNFSPAQKTFSFGHPNVDPIVDRFLTGNPAPPSSDVHQLIEMLMFKGGIPT</sequence>
<dbReference type="InParanoid" id="A0A2K1YYD2"/>
<reference evidence="1 2" key="1">
    <citation type="journal article" date="2006" name="Science">
        <title>The genome of black cottonwood, Populus trichocarpa (Torr. &amp; Gray).</title>
        <authorList>
            <person name="Tuskan G.A."/>
            <person name="Difazio S."/>
            <person name="Jansson S."/>
            <person name="Bohlmann J."/>
            <person name="Grigoriev I."/>
            <person name="Hellsten U."/>
            <person name="Putnam N."/>
            <person name="Ralph S."/>
            <person name="Rombauts S."/>
            <person name="Salamov A."/>
            <person name="Schein J."/>
            <person name="Sterck L."/>
            <person name="Aerts A."/>
            <person name="Bhalerao R.R."/>
            <person name="Bhalerao R.P."/>
            <person name="Blaudez D."/>
            <person name="Boerjan W."/>
            <person name="Brun A."/>
            <person name="Brunner A."/>
            <person name="Busov V."/>
            <person name="Campbell M."/>
            <person name="Carlson J."/>
            <person name="Chalot M."/>
            <person name="Chapman J."/>
            <person name="Chen G.L."/>
            <person name="Cooper D."/>
            <person name="Coutinho P.M."/>
            <person name="Couturier J."/>
            <person name="Covert S."/>
            <person name="Cronk Q."/>
            <person name="Cunningham R."/>
            <person name="Davis J."/>
            <person name="Degroeve S."/>
            <person name="Dejardin A."/>
            <person name="Depamphilis C."/>
            <person name="Detter J."/>
            <person name="Dirks B."/>
            <person name="Dubchak I."/>
            <person name="Duplessis S."/>
            <person name="Ehlting J."/>
            <person name="Ellis B."/>
            <person name="Gendler K."/>
            <person name="Goodstein D."/>
            <person name="Gribskov M."/>
            <person name="Grimwood J."/>
            <person name="Groover A."/>
            <person name="Gunter L."/>
            <person name="Hamberger B."/>
            <person name="Heinze B."/>
            <person name="Helariutta Y."/>
            <person name="Henrissat B."/>
            <person name="Holligan D."/>
            <person name="Holt R."/>
            <person name="Huang W."/>
            <person name="Islam-Faridi N."/>
            <person name="Jones S."/>
            <person name="Jones-Rhoades M."/>
            <person name="Jorgensen R."/>
            <person name="Joshi C."/>
            <person name="Kangasjarvi J."/>
            <person name="Karlsson J."/>
            <person name="Kelleher C."/>
            <person name="Kirkpatrick R."/>
            <person name="Kirst M."/>
            <person name="Kohler A."/>
            <person name="Kalluri U."/>
            <person name="Larimer F."/>
            <person name="Leebens-Mack J."/>
            <person name="Leple J.C."/>
            <person name="Locascio P."/>
            <person name="Lou Y."/>
            <person name="Lucas S."/>
            <person name="Martin F."/>
            <person name="Montanini B."/>
            <person name="Napoli C."/>
            <person name="Nelson D.R."/>
            <person name="Nelson C."/>
            <person name="Nieminen K."/>
            <person name="Nilsson O."/>
            <person name="Pereda V."/>
            <person name="Peter G."/>
            <person name="Philippe R."/>
            <person name="Pilate G."/>
            <person name="Poliakov A."/>
            <person name="Razumovskaya J."/>
            <person name="Richardson P."/>
            <person name="Rinaldi C."/>
            <person name="Ritland K."/>
            <person name="Rouze P."/>
            <person name="Ryaboy D."/>
            <person name="Schmutz J."/>
            <person name="Schrader J."/>
            <person name="Segerman B."/>
            <person name="Shin H."/>
            <person name="Siddiqui A."/>
            <person name="Sterky F."/>
            <person name="Terry A."/>
            <person name="Tsai C.J."/>
            <person name="Uberbacher E."/>
            <person name="Unneberg P."/>
            <person name="Vahala J."/>
            <person name="Wall K."/>
            <person name="Wessler S."/>
            <person name="Yang G."/>
            <person name="Yin T."/>
            <person name="Douglas C."/>
            <person name="Marra M."/>
            <person name="Sandberg G."/>
            <person name="Van de Peer Y."/>
            <person name="Rokhsar D."/>
        </authorList>
    </citation>
    <scope>NUCLEOTIDE SEQUENCE [LARGE SCALE GENOMIC DNA]</scope>
    <source>
        <strain evidence="2">cv. Nisqually</strain>
    </source>
</reference>
<accession>A0A2K1YYD2</accession>
<dbReference type="EMBL" id="CM009299">
    <property type="protein sequence ID" value="PNT18036.1"/>
    <property type="molecule type" value="Genomic_DNA"/>
</dbReference>